<reference evidence="15 16" key="2">
    <citation type="submission" date="2017-02" db="EMBL/GenBank/DDBJ databases">
        <title>A genome survey and senescence transcriptome analysis in Lentinula edodes.</title>
        <authorList>
            <person name="Sakamoto Y."/>
            <person name="Nakade K."/>
            <person name="Sato S."/>
            <person name="Yoshida Y."/>
            <person name="Miyazaki K."/>
            <person name="Natsume S."/>
            <person name="Konno N."/>
        </authorList>
    </citation>
    <scope>NUCLEOTIDE SEQUENCE [LARGE SCALE GENOMIC DNA]</scope>
    <source>
        <strain evidence="15 16">NBRC 111202</strain>
    </source>
</reference>
<dbReference type="Gene3D" id="1.10.420.10">
    <property type="entry name" value="Peroxidase, domain 2"/>
    <property type="match status" value="1"/>
</dbReference>
<keyword evidence="9 13" id="KW-0560">Oxidoreductase</keyword>
<comment type="subcellular location">
    <subcellularLocation>
        <location evidence="3">Mitochondrion intermembrane space</location>
    </subcellularLocation>
    <subcellularLocation>
        <location evidence="2">Mitochondrion matrix</location>
    </subcellularLocation>
</comment>
<dbReference type="Proteomes" id="UP000188533">
    <property type="component" value="Unassembled WGS sequence"/>
</dbReference>
<keyword evidence="8" id="KW-0809">Transit peptide</keyword>
<dbReference type="PANTHER" id="PTHR31356:SF58">
    <property type="entry name" value="CYTOCHROME C PEROXIDASE, MITOCHONDRIAL"/>
    <property type="match status" value="1"/>
</dbReference>
<dbReference type="EC" id="1.11.1.-" evidence="13"/>
<gene>
    <name evidence="15" type="ORF">LENED_012913</name>
</gene>
<evidence type="ECO:0000256" key="1">
    <source>
        <dbReference type="ARBA" id="ARBA00003917"/>
    </source>
</evidence>
<evidence type="ECO:0000256" key="7">
    <source>
        <dbReference type="ARBA" id="ARBA00022723"/>
    </source>
</evidence>
<dbReference type="InterPro" id="IPR044831">
    <property type="entry name" value="Ccp1-like"/>
</dbReference>
<dbReference type="PRINTS" id="PR00459">
    <property type="entry name" value="ASPEROXIDASE"/>
</dbReference>
<organism evidence="15 16">
    <name type="scientific">Lentinula edodes</name>
    <name type="common">Shiitake mushroom</name>
    <name type="synonym">Lentinus edodes</name>
    <dbReference type="NCBI Taxonomy" id="5353"/>
    <lineage>
        <taxon>Eukaryota</taxon>
        <taxon>Fungi</taxon>
        <taxon>Dikarya</taxon>
        <taxon>Basidiomycota</taxon>
        <taxon>Agaricomycotina</taxon>
        <taxon>Agaricomycetes</taxon>
        <taxon>Agaricomycetidae</taxon>
        <taxon>Agaricales</taxon>
        <taxon>Marasmiineae</taxon>
        <taxon>Omphalotaceae</taxon>
        <taxon>Lentinula</taxon>
    </lineage>
</organism>
<evidence type="ECO:0000256" key="8">
    <source>
        <dbReference type="ARBA" id="ARBA00022946"/>
    </source>
</evidence>
<name>A0A1Q3ETV2_LENED</name>
<dbReference type="GO" id="GO:0004130">
    <property type="term" value="F:cytochrome-c peroxidase activity"/>
    <property type="evidence" value="ECO:0007669"/>
    <property type="project" value="UniProtKB-EC"/>
</dbReference>
<evidence type="ECO:0000256" key="10">
    <source>
        <dbReference type="ARBA" id="ARBA00023004"/>
    </source>
</evidence>
<evidence type="ECO:0000256" key="6">
    <source>
        <dbReference type="ARBA" id="ARBA00022617"/>
    </source>
</evidence>
<dbReference type="InterPro" id="IPR002016">
    <property type="entry name" value="Haem_peroxidase"/>
</dbReference>
<evidence type="ECO:0000256" key="13">
    <source>
        <dbReference type="RuleBase" id="RU363051"/>
    </source>
</evidence>
<sequence length="378" mass="41873">MSFSLFRASVRKVATAGSLPRAQLRNQLRISIRKFSTPPPEAPAPKSNTTLYVGIGAVVAAAGAAFYSFSDSGTNAVKSGVQVAKVKTNFVPTKEDYQKVYNKVAGIFDDAGDYDGGPYHIYRPIVFLILTFSAWHSSGTYDKESKTGGSNYATMRFAPESQHGANAGLNVARDLMENIKQEFPWISYGDLWTLGGVAAIQEMNGPKVPWRPGRVDGVQAQATPDGRLPDASQGADHLRKIFGRMGFNDQEIVALSGGHAVGRCHSNRSGFDGPWTFSPTTMTNDFFKLLFDEKWVWKKWNGPKQLEDKGTKSLMMLPTDYVLVTDKIYKKYARAYADDEALFFKDFSAVCAKLFELGVPTEQWVTPEPWIMKNVDEK</sequence>
<dbReference type="CDD" id="cd00691">
    <property type="entry name" value="ascorbate_peroxidase"/>
    <property type="match status" value="1"/>
</dbReference>
<evidence type="ECO:0000256" key="11">
    <source>
        <dbReference type="ARBA" id="ARBA00023128"/>
    </source>
</evidence>
<keyword evidence="10" id="KW-0408">Iron</keyword>
<keyword evidence="11" id="KW-0496">Mitochondrion</keyword>
<dbReference type="GO" id="GO:0000302">
    <property type="term" value="P:response to reactive oxygen species"/>
    <property type="evidence" value="ECO:0007669"/>
    <property type="project" value="TreeGrafter"/>
</dbReference>
<evidence type="ECO:0000256" key="9">
    <source>
        <dbReference type="ARBA" id="ARBA00023002"/>
    </source>
</evidence>
<dbReference type="GO" id="GO:0034599">
    <property type="term" value="P:cellular response to oxidative stress"/>
    <property type="evidence" value="ECO:0007669"/>
    <property type="project" value="InterPro"/>
</dbReference>
<dbReference type="AlphaFoldDB" id="A0A1Q3ETV2"/>
<keyword evidence="7" id="KW-0479">Metal-binding</keyword>
<dbReference type="Gene3D" id="1.10.520.10">
    <property type="match status" value="1"/>
</dbReference>
<dbReference type="InterPro" id="IPR010255">
    <property type="entry name" value="Haem_peroxidase_sf"/>
</dbReference>
<dbReference type="STRING" id="5353.A0A1Q3ETV2"/>
<evidence type="ECO:0000313" key="16">
    <source>
        <dbReference type="Proteomes" id="UP000188533"/>
    </source>
</evidence>
<dbReference type="GO" id="GO:0042744">
    <property type="term" value="P:hydrogen peroxide catabolic process"/>
    <property type="evidence" value="ECO:0007669"/>
    <property type="project" value="TreeGrafter"/>
</dbReference>
<feature type="domain" description="Plant heme peroxidase family profile" evidence="14">
    <location>
        <begin position="186"/>
        <end position="378"/>
    </location>
</feature>
<protein>
    <recommendedName>
        <fullName evidence="13">Peroxidase</fullName>
        <ecNumber evidence="13">1.11.1.-</ecNumber>
    </recommendedName>
</protein>
<dbReference type="PROSITE" id="PS00435">
    <property type="entry name" value="PEROXIDASE_1"/>
    <property type="match status" value="1"/>
</dbReference>
<evidence type="ECO:0000313" key="15">
    <source>
        <dbReference type="EMBL" id="GAW10625.1"/>
    </source>
</evidence>
<dbReference type="FunFam" id="1.10.520.10:FF:000005">
    <property type="entry name" value="Cytochrome c peroxidase"/>
    <property type="match status" value="1"/>
</dbReference>
<dbReference type="GO" id="GO:0046872">
    <property type="term" value="F:metal ion binding"/>
    <property type="evidence" value="ECO:0007669"/>
    <property type="project" value="UniProtKB-UniRule"/>
</dbReference>
<evidence type="ECO:0000256" key="12">
    <source>
        <dbReference type="ARBA" id="ARBA00049265"/>
    </source>
</evidence>
<keyword evidence="5 13" id="KW-0575">Peroxidase</keyword>
<comment type="function">
    <text evidence="1">Destroys radicals which are normally produced within the cells and which are toxic to biological systems.</text>
</comment>
<dbReference type="PANTHER" id="PTHR31356">
    <property type="entry name" value="THYLAKOID LUMENAL 29 KDA PROTEIN, CHLOROPLASTIC-RELATED"/>
    <property type="match status" value="1"/>
</dbReference>
<proteinExistence type="inferred from homology"/>
<dbReference type="GO" id="GO:0005758">
    <property type="term" value="C:mitochondrial intermembrane space"/>
    <property type="evidence" value="ECO:0007669"/>
    <property type="project" value="UniProtKB-SubCell"/>
</dbReference>
<reference evidence="15 16" key="1">
    <citation type="submission" date="2016-08" db="EMBL/GenBank/DDBJ databases">
        <authorList>
            <consortium name="Lentinula edodes genome sequencing consortium"/>
            <person name="Sakamoto Y."/>
            <person name="Nakade K."/>
            <person name="Sato S."/>
            <person name="Yoshida Y."/>
            <person name="Miyazaki K."/>
            <person name="Natsume S."/>
            <person name="Konno N."/>
        </authorList>
    </citation>
    <scope>NUCLEOTIDE SEQUENCE [LARGE SCALE GENOMIC DNA]</scope>
    <source>
        <strain evidence="15 16">NBRC 111202</strain>
    </source>
</reference>
<comment type="catalytic activity">
    <reaction evidence="12">
        <text>2 Fe(II)-[cytochrome c] + H2O2 + 2 H(+) = 2 Fe(III)-[cytochrome c] + 2 H2O</text>
        <dbReference type="Rhea" id="RHEA:16581"/>
        <dbReference type="Rhea" id="RHEA-COMP:10350"/>
        <dbReference type="Rhea" id="RHEA-COMP:14399"/>
        <dbReference type="ChEBI" id="CHEBI:15377"/>
        <dbReference type="ChEBI" id="CHEBI:15378"/>
        <dbReference type="ChEBI" id="CHEBI:16240"/>
        <dbReference type="ChEBI" id="CHEBI:29033"/>
        <dbReference type="ChEBI" id="CHEBI:29034"/>
        <dbReference type="EC" id="1.11.1.5"/>
    </reaction>
</comment>
<dbReference type="InterPro" id="IPR002207">
    <property type="entry name" value="Peroxidase_I"/>
</dbReference>
<dbReference type="InterPro" id="IPR019793">
    <property type="entry name" value="Peroxidases_heam-ligand_BS"/>
</dbReference>
<dbReference type="PROSITE" id="PS50873">
    <property type="entry name" value="PEROXIDASE_4"/>
    <property type="match status" value="1"/>
</dbReference>
<dbReference type="Pfam" id="PF00141">
    <property type="entry name" value="peroxidase"/>
    <property type="match status" value="1"/>
</dbReference>
<dbReference type="GO" id="GO:0020037">
    <property type="term" value="F:heme binding"/>
    <property type="evidence" value="ECO:0007669"/>
    <property type="project" value="UniProtKB-UniRule"/>
</dbReference>
<dbReference type="PRINTS" id="PR00458">
    <property type="entry name" value="PEROXIDASE"/>
</dbReference>
<accession>A0A1Q3ETV2</accession>
<keyword evidence="6" id="KW-0349">Heme</keyword>
<dbReference type="EMBL" id="BDGU01001940">
    <property type="protein sequence ID" value="GAW10625.1"/>
    <property type="molecule type" value="Genomic_DNA"/>
</dbReference>
<dbReference type="SUPFAM" id="SSF48113">
    <property type="entry name" value="Heme-dependent peroxidases"/>
    <property type="match status" value="1"/>
</dbReference>
<evidence type="ECO:0000256" key="5">
    <source>
        <dbReference type="ARBA" id="ARBA00022559"/>
    </source>
</evidence>
<evidence type="ECO:0000256" key="2">
    <source>
        <dbReference type="ARBA" id="ARBA00004305"/>
    </source>
</evidence>
<dbReference type="FunFam" id="1.10.420.10:FF:000009">
    <property type="entry name" value="Ascorbate peroxidase"/>
    <property type="match status" value="1"/>
</dbReference>
<dbReference type="GO" id="GO:0005759">
    <property type="term" value="C:mitochondrial matrix"/>
    <property type="evidence" value="ECO:0007669"/>
    <property type="project" value="UniProtKB-SubCell"/>
</dbReference>
<comment type="similarity">
    <text evidence="4">Belongs to the peroxidase family. Cytochrome c peroxidase subfamily.</text>
</comment>
<comment type="caution">
    <text evidence="15">The sequence shown here is derived from an EMBL/GenBank/DDBJ whole genome shotgun (WGS) entry which is preliminary data.</text>
</comment>
<evidence type="ECO:0000256" key="4">
    <source>
        <dbReference type="ARBA" id="ARBA00005997"/>
    </source>
</evidence>
<keyword evidence="16" id="KW-1185">Reference proteome</keyword>
<evidence type="ECO:0000256" key="3">
    <source>
        <dbReference type="ARBA" id="ARBA00004569"/>
    </source>
</evidence>
<evidence type="ECO:0000259" key="14">
    <source>
        <dbReference type="PROSITE" id="PS50873"/>
    </source>
</evidence>